<sequence>MDRWTYANVPDLTGKTAIVTGANSGLGFVSARELARKGAKVIMAVRDERKGGAAKAEIEQAITGADLDLRLMDLADLDSVRAFAAGVDGRIDILMNNAGVMMPPRTLTKQGFELQFGANHLAHFALTGLLLDRLADDGRVVTVSSDLHRRGRIDFDDPHGERRYSPLGHYAQSKFANVLFALELDRRLTVAGSRIRSLVTHPGYSATNLQTSGPRGVLKWGGWLGNRIFAQSVDMGALSQVYAAVAPQAQGGQFIGPHRGMRGYPVVARPVASAEDPESARRLWTLSEQLTGVVYKFPG</sequence>
<protein>
    <submittedName>
        <fullName evidence="3">NAD(P)-dependent dehydrogenase (Short-subunit alcohol dehydrogenase family)</fullName>
    </submittedName>
</protein>
<dbReference type="AlphaFoldDB" id="A0A7W0CPR7"/>
<gene>
    <name evidence="3" type="ORF">HNR30_006438</name>
</gene>
<dbReference type="Proteomes" id="UP000530928">
    <property type="component" value="Unassembled WGS sequence"/>
</dbReference>
<comment type="caution">
    <text evidence="3">The sequence shown here is derived from an EMBL/GenBank/DDBJ whole genome shotgun (WGS) entry which is preliminary data.</text>
</comment>
<dbReference type="RefSeq" id="WP_181613762.1">
    <property type="nucleotide sequence ID" value="NZ_BAABAM010000004.1"/>
</dbReference>
<dbReference type="PRINTS" id="PR00081">
    <property type="entry name" value="GDHRDH"/>
</dbReference>
<keyword evidence="1" id="KW-0560">Oxidoreductase</keyword>
<comment type="similarity">
    <text evidence="2">Belongs to the short-chain dehydrogenases/reductases (SDR) family.</text>
</comment>
<dbReference type="EMBL" id="JACDUR010000006">
    <property type="protein sequence ID" value="MBA2895066.1"/>
    <property type="molecule type" value="Genomic_DNA"/>
</dbReference>
<name>A0A7W0CPR7_9ACTN</name>
<dbReference type="NCBIfam" id="NF004846">
    <property type="entry name" value="PRK06197.1"/>
    <property type="match status" value="1"/>
</dbReference>
<dbReference type="CDD" id="cd05327">
    <property type="entry name" value="retinol-DH_like_SDR_c_like"/>
    <property type="match status" value="1"/>
</dbReference>
<reference evidence="3 4" key="1">
    <citation type="submission" date="2020-07" db="EMBL/GenBank/DDBJ databases">
        <title>Genomic Encyclopedia of Type Strains, Phase IV (KMG-IV): sequencing the most valuable type-strain genomes for metagenomic binning, comparative biology and taxonomic classification.</title>
        <authorList>
            <person name="Goeker M."/>
        </authorList>
    </citation>
    <scope>NUCLEOTIDE SEQUENCE [LARGE SCALE GENOMIC DNA]</scope>
    <source>
        <strain evidence="3 4">DSM 45533</strain>
    </source>
</reference>
<keyword evidence="4" id="KW-1185">Reference proteome</keyword>
<dbReference type="InterPro" id="IPR002347">
    <property type="entry name" value="SDR_fam"/>
</dbReference>
<dbReference type="Gene3D" id="3.40.50.720">
    <property type="entry name" value="NAD(P)-binding Rossmann-like Domain"/>
    <property type="match status" value="1"/>
</dbReference>
<dbReference type="InterPro" id="IPR036291">
    <property type="entry name" value="NAD(P)-bd_dom_sf"/>
</dbReference>
<dbReference type="SUPFAM" id="SSF51735">
    <property type="entry name" value="NAD(P)-binding Rossmann-fold domains"/>
    <property type="match status" value="1"/>
</dbReference>
<dbReference type="PRINTS" id="PR00080">
    <property type="entry name" value="SDRFAMILY"/>
</dbReference>
<proteinExistence type="inferred from homology"/>
<dbReference type="PANTHER" id="PTHR43157">
    <property type="entry name" value="PHOSPHATIDYLINOSITOL-GLYCAN BIOSYNTHESIS CLASS F PROTEIN-RELATED"/>
    <property type="match status" value="1"/>
</dbReference>
<accession>A0A7W0CPR7</accession>
<evidence type="ECO:0000256" key="1">
    <source>
        <dbReference type="ARBA" id="ARBA00023002"/>
    </source>
</evidence>
<dbReference type="Pfam" id="PF00106">
    <property type="entry name" value="adh_short"/>
    <property type="match status" value="1"/>
</dbReference>
<evidence type="ECO:0000256" key="2">
    <source>
        <dbReference type="RuleBase" id="RU000363"/>
    </source>
</evidence>
<organism evidence="3 4">
    <name type="scientific">Nonomuraea soli</name>
    <dbReference type="NCBI Taxonomy" id="1032476"/>
    <lineage>
        <taxon>Bacteria</taxon>
        <taxon>Bacillati</taxon>
        <taxon>Actinomycetota</taxon>
        <taxon>Actinomycetes</taxon>
        <taxon>Streptosporangiales</taxon>
        <taxon>Streptosporangiaceae</taxon>
        <taxon>Nonomuraea</taxon>
    </lineage>
</organism>
<dbReference type="PANTHER" id="PTHR43157:SF31">
    <property type="entry name" value="PHOSPHATIDYLINOSITOL-GLYCAN BIOSYNTHESIS CLASS F PROTEIN"/>
    <property type="match status" value="1"/>
</dbReference>
<evidence type="ECO:0000313" key="4">
    <source>
        <dbReference type="Proteomes" id="UP000530928"/>
    </source>
</evidence>
<evidence type="ECO:0000313" key="3">
    <source>
        <dbReference type="EMBL" id="MBA2895066.1"/>
    </source>
</evidence>
<dbReference type="GO" id="GO:0016491">
    <property type="term" value="F:oxidoreductase activity"/>
    <property type="evidence" value="ECO:0007669"/>
    <property type="project" value="UniProtKB-KW"/>
</dbReference>